<evidence type="ECO:0000313" key="4">
    <source>
        <dbReference type="Proteomes" id="UP000764045"/>
    </source>
</evidence>
<dbReference type="EMBL" id="JACJJL010000002">
    <property type="protein sequence ID" value="MBM6660512.1"/>
    <property type="molecule type" value="Genomic_DNA"/>
</dbReference>
<evidence type="ECO:0008006" key="5">
    <source>
        <dbReference type="Google" id="ProtNLM"/>
    </source>
</evidence>
<organism evidence="3 4">
    <name type="scientific">Marseilla massiliensis</name>
    <dbReference type="NCBI Taxonomy" id="1841864"/>
    <lineage>
        <taxon>Bacteria</taxon>
        <taxon>Pseudomonadati</taxon>
        <taxon>Bacteroidota</taxon>
        <taxon>Bacteroidia</taxon>
        <taxon>Bacteroidales</taxon>
        <taxon>Prevotellaceae</taxon>
        <taxon>Marseilla</taxon>
    </lineage>
</organism>
<dbReference type="RefSeq" id="WP_205107332.1">
    <property type="nucleotide sequence ID" value="NZ_JACJJL010000002.1"/>
</dbReference>
<evidence type="ECO:0000256" key="2">
    <source>
        <dbReference type="SAM" id="SignalP"/>
    </source>
</evidence>
<keyword evidence="4" id="KW-1185">Reference proteome</keyword>
<evidence type="ECO:0000313" key="3">
    <source>
        <dbReference type="EMBL" id="MBM6660512.1"/>
    </source>
</evidence>
<comment type="caution">
    <text evidence="3">The sequence shown here is derived from an EMBL/GenBank/DDBJ whole genome shotgun (WGS) entry which is preliminary data.</text>
</comment>
<feature type="signal peptide" evidence="2">
    <location>
        <begin position="1"/>
        <end position="18"/>
    </location>
</feature>
<name>A0A938WKD9_9BACT</name>
<evidence type="ECO:0000256" key="1">
    <source>
        <dbReference type="SAM" id="MobiDB-lite"/>
    </source>
</evidence>
<accession>A0A938WKD9</accession>
<gene>
    <name evidence="3" type="ORF">H6B30_01870</name>
</gene>
<feature type="region of interest" description="Disordered" evidence="1">
    <location>
        <begin position="27"/>
        <end position="56"/>
    </location>
</feature>
<dbReference type="PROSITE" id="PS51257">
    <property type="entry name" value="PROKAR_LIPOPROTEIN"/>
    <property type="match status" value="1"/>
</dbReference>
<dbReference type="AlphaFoldDB" id="A0A938WKD9"/>
<dbReference type="Proteomes" id="UP000764045">
    <property type="component" value="Unassembled WGS sequence"/>
</dbReference>
<reference evidence="3 4" key="1">
    <citation type="journal article" date="2021" name="Sci. Rep.">
        <title>The distribution of antibiotic resistance genes in chicken gut microbiota commensals.</title>
        <authorList>
            <person name="Juricova H."/>
            <person name="Matiasovicova J."/>
            <person name="Kubasova T."/>
            <person name="Cejkova D."/>
            <person name="Rychlik I."/>
        </authorList>
    </citation>
    <scope>NUCLEOTIDE SEQUENCE [LARGE SCALE GENOMIC DNA]</scope>
    <source>
        <strain evidence="3 4">An819</strain>
    </source>
</reference>
<proteinExistence type="predicted"/>
<sequence length="439" mass="47648">MKKIKFFAMVFMALSVQSALVSCGDDNPSGDGGIEQGGQTGGGSGDEGGQSAPGLSTVEQKQRLEQAANELMGLVDAADFSSVADLIDYVAENSSDGSEVDSWFDHCAGLCEVSATDDLVKNVYKASNFYGQFELRNGRWTQTASNVQYLEFRFTDGSGAPCSLRLDCSGAETPVHHESFDDEEWDYNYSSDGYYSVMTRIENTFVVPERIDVTLTQGGATLATASLGSDISLSSGSGDFDYKRDRVELSLAVAVGAYGVAVDRVAFNAGRTAAFSQKLTKDGRELVTLAMEADGDLTDDDNLTGRLTSLDFNILDKVWLKGSISSIDRFARYLESAGANSRDEAAYKADLERANGLMELGLYFAGVDGPSASMRLYPFSDRGYYGEEWYFEPVLVFPDGSSYSTMQSYFADGFFESVIESFKKLGDDFVRVFDQEAGA</sequence>
<feature type="compositionally biased region" description="Gly residues" evidence="1">
    <location>
        <begin position="30"/>
        <end position="48"/>
    </location>
</feature>
<feature type="chain" id="PRO_5037151749" description="Lipoprotein" evidence="2">
    <location>
        <begin position="19"/>
        <end position="439"/>
    </location>
</feature>
<protein>
    <recommendedName>
        <fullName evidence="5">Lipoprotein</fullName>
    </recommendedName>
</protein>
<keyword evidence="2" id="KW-0732">Signal</keyword>